<accession>A0ABQ2DIY9</accession>
<keyword evidence="2" id="KW-1185">Reference proteome</keyword>
<dbReference type="Gene3D" id="3.90.1690.10">
    <property type="entry name" value="phage-related protein like domain"/>
    <property type="match status" value="1"/>
</dbReference>
<dbReference type="GeneID" id="303304063"/>
<dbReference type="EMBL" id="BMKX01000003">
    <property type="protein sequence ID" value="GGJ58850.1"/>
    <property type="molecule type" value="Genomic_DNA"/>
</dbReference>
<name>A0ABQ2DIY9_9MICC</name>
<evidence type="ECO:0000313" key="2">
    <source>
        <dbReference type="Proteomes" id="UP000606115"/>
    </source>
</evidence>
<reference evidence="2" key="1">
    <citation type="journal article" date="2019" name="Int. J. Syst. Evol. Microbiol.">
        <title>The Global Catalogue of Microorganisms (GCM) 10K type strain sequencing project: providing services to taxonomists for standard genome sequencing and annotation.</title>
        <authorList>
            <consortium name="The Broad Institute Genomics Platform"/>
            <consortium name="The Broad Institute Genome Sequencing Center for Infectious Disease"/>
            <person name="Wu L."/>
            <person name="Ma J."/>
        </authorList>
    </citation>
    <scope>NUCLEOTIDE SEQUENCE [LARGE SCALE GENOMIC DNA]</scope>
    <source>
        <strain evidence="2">CGMCC 1.3685</strain>
    </source>
</reference>
<protein>
    <recommendedName>
        <fullName evidence="3">Major capsid protein</fullName>
    </recommendedName>
</protein>
<dbReference type="InterPro" id="IPR053738">
    <property type="entry name" value="Lambda_capsid_assembly"/>
</dbReference>
<proteinExistence type="predicted"/>
<sequence>MIVFDAPVSPDAGTEFSRAVPVNQENRLLTAAPFRNIGSNTINFAEIVRRNRTARYRSFDGRVHVSERDQVGGGSVGLIPLSTSSNMGEYERLQLEFARTEGTNKAALVDAIYDDVEQLTLEVQARLEQAWGDVLTDGVLTINENGLVGFEADFGVPAEHKVTAGVAWAGASTSKPLTDLTLWNDQYRETNGIGAGVVRTSQAQIRNVLRSQEVIGALYGSAAGRTVARLVDLNDYLSGEGLPVFAEPYDTTVDVDGVLTRTIPEDRVLLTPASIADLGYTAWGVTVTALELVNSKKAEMSFQEAPGLVGIVVKSDGVPFRQFTYVDAVAMPVLNAPKRLLTAQV</sequence>
<comment type="caution">
    <text evidence="1">The sequence shown here is derived from an EMBL/GenBank/DDBJ whole genome shotgun (WGS) entry which is preliminary data.</text>
</comment>
<evidence type="ECO:0008006" key="3">
    <source>
        <dbReference type="Google" id="ProtNLM"/>
    </source>
</evidence>
<organism evidence="1 2">
    <name type="scientific">Glutamicibacter ardleyensis</name>
    <dbReference type="NCBI Taxonomy" id="225894"/>
    <lineage>
        <taxon>Bacteria</taxon>
        <taxon>Bacillati</taxon>
        <taxon>Actinomycetota</taxon>
        <taxon>Actinomycetes</taxon>
        <taxon>Micrococcales</taxon>
        <taxon>Micrococcaceae</taxon>
        <taxon>Glutamicibacter</taxon>
    </lineage>
</organism>
<dbReference type="InterPro" id="IPR005564">
    <property type="entry name" value="Major_capsid_GpE"/>
</dbReference>
<dbReference type="Proteomes" id="UP000606115">
    <property type="component" value="Unassembled WGS sequence"/>
</dbReference>
<gene>
    <name evidence="1" type="ORF">GCM10007173_16960</name>
</gene>
<dbReference type="Pfam" id="PF03864">
    <property type="entry name" value="Phage_cap_E"/>
    <property type="match status" value="1"/>
</dbReference>
<evidence type="ECO:0000313" key="1">
    <source>
        <dbReference type="EMBL" id="GGJ58850.1"/>
    </source>
</evidence>
<dbReference type="RefSeq" id="WP_188685045.1">
    <property type="nucleotide sequence ID" value="NZ_BMKX01000003.1"/>
</dbReference>